<dbReference type="AlphaFoldDB" id="A0A8J1XJ23"/>
<sequence length="966" mass="110554">MATDGSSFTTSLRRTVLEFCKDNYPFNDSVTIQGIICLTPEDSNKDTTVRFHNRLVKNNEKITSFEAEFNLKKLSGVSNEAQTNDSVNKNQEASTNDAGDGQIPLSSIKVEVSEAEEGEIPDDEIHMDQDEGAATVTTTGDNSKNDNSANNAADNDHQDVAVDDNDADPGSPKKGTDPITAQSRMSPDEMRAMIHDKLVSMAANSNEELPDYIMVLLANKKTMSQMSADLSLFLGDNTEEFLDWLPKHFPYLAKSDSDTPEKQDIKDGGASNVGCKSKLNKSFNLETSKESLDWDDQEVHENHHQDVEDEKIEQGSEAEEAQSEENEESSEEEEQSEEEQKDQSEESESSEESSSSESESEEESQENEVTSSLSRTADTKKESRRRHSTRREKEDIADILEDAPDIDEFAMEAQKEAAVKSKKSQRHERIKHESSPKKSRRNKDKESSPQKHKSDRHRERHKEHSSRSSRSENKKEAQKKKPTMIKTYEEWPGEERKSREKKSAGRNIKKEEIDLPPGADEWSAESYRDTKWMGSESRVTRVRSPDRNARSVPLRSPDRGRVSMGLKSPERGKPRSNNRPIRSPDRGSQRPIMRDDRMDRWKIDPKEMHRRISADMDRRRAHKTSPLSQDQRIRHNKSRSRSESKERRMMRSVPVDARAQRRNFESPPLEGHKGRSQRQYRKQSMSPVRKRPRHNESLSPTPAARDARFRSGSLGREHTLTHVVDSRGRVVRKPLSSGGEDSDSRSPLKKRPHDEARSSIDRINELARKHRQEKRQHRHQKSEEPVRRPMRAPEPQPEEEEDSSDNSSDNSNESDESSEEESPVRQPRHRKDSTKFPKQKFRTVGGKNQYEEEEDSDDDVLKLNNRSAVQRAQSPRQYRRNKNHSPDSPPEPSSSDKRLHGSRHGRNIRSKSPNDSRGRQQYKGGSSEQDPRHSASRDRGDNRARNTTRERSSSQRVSSSRKGNMR</sequence>
<feature type="compositionally biased region" description="Basic and acidic residues" evidence="1">
    <location>
        <begin position="289"/>
        <end position="306"/>
    </location>
</feature>
<feature type="compositionally biased region" description="Low complexity" evidence="1">
    <location>
        <begin position="954"/>
        <end position="966"/>
    </location>
</feature>
<evidence type="ECO:0000256" key="1">
    <source>
        <dbReference type="SAM" id="MobiDB-lite"/>
    </source>
</evidence>
<feature type="region of interest" description="Disordered" evidence="1">
    <location>
        <begin position="251"/>
        <end position="277"/>
    </location>
</feature>
<feature type="compositionally biased region" description="Basic and acidic residues" evidence="1">
    <location>
        <begin position="929"/>
        <end position="953"/>
    </location>
</feature>
<feature type="compositionally biased region" description="Acidic residues" evidence="1">
    <location>
        <begin position="812"/>
        <end position="821"/>
    </location>
</feature>
<feature type="region of interest" description="Disordered" evidence="1">
    <location>
        <begin position="289"/>
        <end position="966"/>
    </location>
</feature>
<feature type="compositionally biased region" description="Basic and acidic residues" evidence="1">
    <location>
        <begin position="255"/>
        <end position="267"/>
    </location>
</feature>
<feature type="compositionally biased region" description="Acidic residues" evidence="1">
    <location>
        <begin position="397"/>
        <end position="410"/>
    </location>
</feature>
<feature type="compositionally biased region" description="Polar residues" evidence="1">
    <location>
        <begin position="79"/>
        <end position="97"/>
    </location>
</feature>
<feature type="compositionally biased region" description="Basic residues" evidence="1">
    <location>
        <begin position="826"/>
        <end position="841"/>
    </location>
</feature>
<feature type="region of interest" description="Disordered" evidence="1">
    <location>
        <begin position="135"/>
        <end position="185"/>
    </location>
</feature>
<feature type="compositionally biased region" description="Basic and acidic residues" evidence="1">
    <location>
        <begin position="487"/>
        <end position="513"/>
    </location>
</feature>
<feature type="compositionally biased region" description="Basic residues" evidence="1">
    <location>
        <begin position="420"/>
        <end position="429"/>
    </location>
</feature>
<feature type="compositionally biased region" description="Basic and acidic residues" evidence="1">
    <location>
        <begin position="742"/>
        <end position="767"/>
    </location>
</feature>
<proteinExistence type="predicted"/>
<feature type="compositionally biased region" description="Basic residues" evidence="1">
    <location>
        <begin position="900"/>
        <end position="909"/>
    </location>
</feature>
<accession>A0A8J1XJ23</accession>
<dbReference type="OrthoDB" id="5589010at2759"/>
<feature type="compositionally biased region" description="Polar residues" evidence="1">
    <location>
        <begin position="864"/>
        <end position="876"/>
    </location>
</feature>
<organism evidence="2 3">
    <name type="scientific">Owenia fusiformis</name>
    <name type="common">Polychaete worm</name>
    <dbReference type="NCBI Taxonomy" id="6347"/>
    <lineage>
        <taxon>Eukaryota</taxon>
        <taxon>Metazoa</taxon>
        <taxon>Spiralia</taxon>
        <taxon>Lophotrochozoa</taxon>
        <taxon>Annelida</taxon>
        <taxon>Polychaeta</taxon>
        <taxon>Sedentaria</taxon>
        <taxon>Canalipalpata</taxon>
        <taxon>Sabellida</taxon>
        <taxon>Oweniida</taxon>
        <taxon>Oweniidae</taxon>
        <taxon>Owenia</taxon>
    </lineage>
</organism>
<gene>
    <name evidence="2" type="ORF">OFUS_LOCUS3940</name>
</gene>
<feature type="compositionally biased region" description="Low complexity" evidence="1">
    <location>
        <begin position="141"/>
        <end position="153"/>
    </location>
</feature>
<comment type="caution">
    <text evidence="2">The sequence shown here is derived from an EMBL/GenBank/DDBJ whole genome shotgun (WGS) entry which is preliminary data.</text>
</comment>
<feature type="compositionally biased region" description="Basic residues" evidence="1">
    <location>
        <begin position="450"/>
        <end position="464"/>
    </location>
</feature>
<feature type="compositionally biased region" description="Basic and acidic residues" evidence="1">
    <location>
        <begin position="705"/>
        <end position="728"/>
    </location>
</feature>
<name>A0A8J1XJ23_OWEFU</name>
<dbReference type="Proteomes" id="UP000749559">
    <property type="component" value="Unassembled WGS sequence"/>
</dbReference>
<dbReference type="EMBL" id="CAIIXF020000002">
    <property type="protein sequence ID" value="CAH1776804.1"/>
    <property type="molecule type" value="Genomic_DNA"/>
</dbReference>
<feature type="compositionally biased region" description="Basic residues" evidence="1">
    <location>
        <begin position="768"/>
        <end position="780"/>
    </location>
</feature>
<keyword evidence="3" id="KW-1185">Reference proteome</keyword>
<feature type="compositionally biased region" description="Basic and acidic residues" evidence="1">
    <location>
        <begin position="640"/>
        <end position="649"/>
    </location>
</feature>
<feature type="compositionally biased region" description="Basic and acidic residues" evidence="1">
    <location>
        <begin position="465"/>
        <end position="476"/>
    </location>
</feature>
<reference evidence="2" key="1">
    <citation type="submission" date="2022-03" db="EMBL/GenBank/DDBJ databases">
        <authorList>
            <person name="Martin C."/>
        </authorList>
    </citation>
    <scope>NUCLEOTIDE SEQUENCE</scope>
</reference>
<protein>
    <submittedName>
        <fullName evidence="2">Uncharacterized protein</fullName>
    </submittedName>
</protein>
<feature type="compositionally biased region" description="Acidic residues" evidence="1">
    <location>
        <begin position="307"/>
        <end position="351"/>
    </location>
</feature>
<feature type="region of interest" description="Disordered" evidence="1">
    <location>
        <begin position="79"/>
        <end position="106"/>
    </location>
</feature>
<evidence type="ECO:0000313" key="2">
    <source>
        <dbReference type="EMBL" id="CAH1776804.1"/>
    </source>
</evidence>
<dbReference type="Gene3D" id="1.20.1390.10">
    <property type="entry name" value="PWI domain"/>
    <property type="match status" value="1"/>
</dbReference>
<evidence type="ECO:0000313" key="3">
    <source>
        <dbReference type="Proteomes" id="UP000749559"/>
    </source>
</evidence>
<feature type="compositionally biased region" description="Basic and acidic residues" evidence="1">
    <location>
        <begin position="582"/>
        <end position="618"/>
    </location>
</feature>